<dbReference type="Proteomes" id="UP000309133">
    <property type="component" value="Unassembled WGS sequence"/>
</dbReference>
<sequence length="192" mass="21976">MHPYEMYQLLVARAEDRLVKIRPGSLYHAVVRLADRGLLAEVGRDREGNRPERTTYSLTEAGRTALVDWVETRLSVPTNEYPEFPVAVAQMHNLPEGEVVQVLDRRLVALRAELDFHGELIAAHTAIELHEPYWLDTRYQHAMLAAQIHWIEQLLDDLRSGRLVWQDPQHQVDHAETGRHDISDIAHEGASA</sequence>
<evidence type="ECO:0000259" key="1">
    <source>
        <dbReference type="Pfam" id="PF03551"/>
    </source>
</evidence>
<dbReference type="PANTHER" id="PTHR33169">
    <property type="entry name" value="PADR-FAMILY TRANSCRIPTIONAL REGULATOR"/>
    <property type="match status" value="1"/>
</dbReference>
<accession>A0A4S4FLJ9</accession>
<dbReference type="SUPFAM" id="SSF46785">
    <property type="entry name" value="Winged helix' DNA-binding domain"/>
    <property type="match status" value="1"/>
</dbReference>
<reference evidence="2 3" key="1">
    <citation type="submission" date="2019-04" db="EMBL/GenBank/DDBJ databases">
        <authorList>
            <person name="Jiang L."/>
        </authorList>
    </citation>
    <scope>NUCLEOTIDE SEQUENCE [LARGE SCALE GENOMIC DNA]</scope>
    <source>
        <strain evidence="2 3">YIM 131853</strain>
    </source>
</reference>
<dbReference type="EMBL" id="SSSM01000005">
    <property type="protein sequence ID" value="THG30215.1"/>
    <property type="molecule type" value="Genomic_DNA"/>
</dbReference>
<dbReference type="InterPro" id="IPR036390">
    <property type="entry name" value="WH_DNA-bd_sf"/>
</dbReference>
<protein>
    <submittedName>
        <fullName evidence="2">PadR family transcriptional regulator</fullName>
    </submittedName>
</protein>
<dbReference type="InterPro" id="IPR036388">
    <property type="entry name" value="WH-like_DNA-bd_sf"/>
</dbReference>
<name>A0A4S4FLJ9_9MICO</name>
<keyword evidence="3" id="KW-1185">Reference proteome</keyword>
<dbReference type="AlphaFoldDB" id="A0A4S4FLJ9"/>
<feature type="domain" description="Transcription regulator PadR N-terminal" evidence="1">
    <location>
        <begin position="2"/>
        <end position="66"/>
    </location>
</feature>
<organism evidence="2 3">
    <name type="scientific">Naasia lichenicola</name>
    <dbReference type="NCBI Taxonomy" id="2565933"/>
    <lineage>
        <taxon>Bacteria</taxon>
        <taxon>Bacillati</taxon>
        <taxon>Actinomycetota</taxon>
        <taxon>Actinomycetes</taxon>
        <taxon>Micrococcales</taxon>
        <taxon>Microbacteriaceae</taxon>
        <taxon>Naasia</taxon>
    </lineage>
</organism>
<dbReference type="PANTHER" id="PTHR33169:SF14">
    <property type="entry name" value="TRANSCRIPTIONAL REGULATOR RV3488"/>
    <property type="match status" value="1"/>
</dbReference>
<dbReference type="OrthoDB" id="8443918at2"/>
<comment type="caution">
    <text evidence="2">The sequence shown here is derived from an EMBL/GenBank/DDBJ whole genome shotgun (WGS) entry which is preliminary data.</text>
</comment>
<dbReference type="InterPro" id="IPR052509">
    <property type="entry name" value="Metal_resp_DNA-bind_regulator"/>
</dbReference>
<proteinExistence type="predicted"/>
<dbReference type="InterPro" id="IPR005149">
    <property type="entry name" value="Tscrpt_reg_PadR_N"/>
</dbReference>
<dbReference type="Gene3D" id="1.10.10.10">
    <property type="entry name" value="Winged helix-like DNA-binding domain superfamily/Winged helix DNA-binding domain"/>
    <property type="match status" value="1"/>
</dbReference>
<gene>
    <name evidence="2" type="ORF">E6C64_12700</name>
</gene>
<evidence type="ECO:0000313" key="2">
    <source>
        <dbReference type="EMBL" id="THG30215.1"/>
    </source>
</evidence>
<dbReference type="Pfam" id="PF03551">
    <property type="entry name" value="PadR"/>
    <property type="match status" value="1"/>
</dbReference>
<evidence type="ECO:0000313" key="3">
    <source>
        <dbReference type="Proteomes" id="UP000309133"/>
    </source>
</evidence>